<sequence>MSPVGSVSVSVRENAVGSVCSNMFRCTETCRPLTINRILSAAEKRSRYMRRLLNVKHMDFEHAFWEMLQLLISPQKLFRNFRYRNCSRRQWARDDPAFLVLVVCTVLFFSILVALFMGLNLAQIIKLIFWSLFWGFFVIALTISTFYWIITNRFFVDTFNRMPHTDILSESSDSFSVPEVEWGYAFDVHLNAFFPALLITGYLQLPFVYFAMGETFVSRLLGNTFWLAGGLYYNYITFLGYSALPYLRRTTVLLMPMNVLVFFYLLAMGLHWNANTLLWHFLWFQI</sequence>
<gene>
    <name evidence="7" type="ORF">FGIG_04296</name>
</gene>
<name>A0A504YJI9_FASGI</name>
<dbReference type="STRING" id="46835.A0A504YJI9"/>
<accession>A0A504YJI9</accession>
<feature type="transmembrane region" description="Helical" evidence="6">
    <location>
        <begin position="224"/>
        <end position="244"/>
    </location>
</feature>
<evidence type="ECO:0000256" key="1">
    <source>
        <dbReference type="ARBA" id="ARBA00004141"/>
    </source>
</evidence>
<evidence type="ECO:0000256" key="5">
    <source>
        <dbReference type="ARBA" id="ARBA00023136"/>
    </source>
</evidence>
<organism evidence="7 8">
    <name type="scientific">Fasciola gigantica</name>
    <name type="common">Giant liver fluke</name>
    <dbReference type="NCBI Taxonomy" id="46835"/>
    <lineage>
        <taxon>Eukaryota</taxon>
        <taxon>Metazoa</taxon>
        <taxon>Spiralia</taxon>
        <taxon>Lophotrochozoa</taxon>
        <taxon>Platyhelminthes</taxon>
        <taxon>Trematoda</taxon>
        <taxon>Digenea</taxon>
        <taxon>Plagiorchiida</taxon>
        <taxon>Echinostomata</taxon>
        <taxon>Echinostomatoidea</taxon>
        <taxon>Fasciolidae</taxon>
        <taxon>Fasciola</taxon>
    </lineage>
</organism>
<keyword evidence="3 6" id="KW-0812">Transmembrane</keyword>
<evidence type="ECO:0000256" key="4">
    <source>
        <dbReference type="ARBA" id="ARBA00022989"/>
    </source>
</evidence>
<keyword evidence="5 6" id="KW-0472">Membrane</keyword>
<dbReference type="InterPro" id="IPR007881">
    <property type="entry name" value="UNC-50"/>
</dbReference>
<feature type="transmembrane region" description="Helical" evidence="6">
    <location>
        <begin position="251"/>
        <end position="272"/>
    </location>
</feature>
<evidence type="ECO:0000256" key="3">
    <source>
        <dbReference type="ARBA" id="ARBA00022692"/>
    </source>
</evidence>
<dbReference type="PANTHER" id="PTHR12841">
    <property type="entry name" value="PROTEIN UNC-50 HOMOLOG"/>
    <property type="match status" value="1"/>
</dbReference>
<feature type="transmembrane region" description="Helical" evidence="6">
    <location>
        <begin position="97"/>
        <end position="121"/>
    </location>
</feature>
<keyword evidence="8" id="KW-1185">Reference proteome</keyword>
<evidence type="ECO:0000313" key="7">
    <source>
        <dbReference type="EMBL" id="TPP60561.1"/>
    </source>
</evidence>
<dbReference type="AlphaFoldDB" id="A0A504YJI9"/>
<comment type="similarity">
    <text evidence="2">Belongs to the unc-50 family.</text>
</comment>
<feature type="transmembrane region" description="Helical" evidence="6">
    <location>
        <begin position="192"/>
        <end position="212"/>
    </location>
</feature>
<keyword evidence="4 6" id="KW-1133">Transmembrane helix</keyword>
<protein>
    <submittedName>
        <fullName evidence="7">Unc-50 protein 1</fullName>
    </submittedName>
</protein>
<reference evidence="7 8" key="1">
    <citation type="submission" date="2019-04" db="EMBL/GenBank/DDBJ databases">
        <title>Annotation for the trematode Fasciola gigantica.</title>
        <authorList>
            <person name="Choi Y.-J."/>
        </authorList>
    </citation>
    <scope>NUCLEOTIDE SEQUENCE [LARGE SCALE GENOMIC DNA]</scope>
    <source>
        <strain evidence="7">Uganda_cow_1</strain>
    </source>
</reference>
<evidence type="ECO:0000313" key="8">
    <source>
        <dbReference type="Proteomes" id="UP000316759"/>
    </source>
</evidence>
<feature type="transmembrane region" description="Helical" evidence="6">
    <location>
        <begin position="127"/>
        <end position="150"/>
    </location>
</feature>
<dbReference type="Proteomes" id="UP000316759">
    <property type="component" value="Unassembled WGS sequence"/>
</dbReference>
<comment type="caution">
    <text evidence="7">The sequence shown here is derived from an EMBL/GenBank/DDBJ whole genome shotgun (WGS) entry which is preliminary data.</text>
</comment>
<dbReference type="PANTHER" id="PTHR12841:SF6">
    <property type="entry name" value="PROTEIN UNC-50 HOMOLOG"/>
    <property type="match status" value="1"/>
</dbReference>
<proteinExistence type="inferred from homology"/>
<dbReference type="GO" id="GO:0000139">
    <property type="term" value="C:Golgi membrane"/>
    <property type="evidence" value="ECO:0007669"/>
    <property type="project" value="TreeGrafter"/>
</dbReference>
<evidence type="ECO:0000256" key="2">
    <source>
        <dbReference type="ARBA" id="ARBA00006293"/>
    </source>
</evidence>
<dbReference type="Pfam" id="PF05216">
    <property type="entry name" value="UNC-50"/>
    <property type="match status" value="1"/>
</dbReference>
<evidence type="ECO:0000256" key="6">
    <source>
        <dbReference type="SAM" id="Phobius"/>
    </source>
</evidence>
<dbReference type="OrthoDB" id="10027013at2759"/>
<dbReference type="EMBL" id="SUNJ01009250">
    <property type="protein sequence ID" value="TPP60561.1"/>
    <property type="molecule type" value="Genomic_DNA"/>
</dbReference>
<comment type="subcellular location">
    <subcellularLocation>
        <location evidence="1">Membrane</location>
        <topology evidence="1">Multi-pass membrane protein</topology>
    </subcellularLocation>
</comment>